<dbReference type="AlphaFoldDB" id="A0A6P4I0A7"/>
<dbReference type="InterPro" id="IPR045139">
    <property type="entry name" value="Aladin"/>
</dbReference>
<evidence type="ECO:0000313" key="1">
    <source>
        <dbReference type="Proteomes" id="UP001652661"/>
    </source>
</evidence>
<dbReference type="Gene3D" id="2.130.10.10">
    <property type="entry name" value="YVTN repeat-like/Quinoprotein amine dehydrogenase"/>
    <property type="match status" value="1"/>
</dbReference>
<dbReference type="RefSeq" id="XP_017022217.2">
    <property type="nucleotide sequence ID" value="XM_017166728.3"/>
</dbReference>
<dbReference type="InterPro" id="IPR036322">
    <property type="entry name" value="WD40_repeat_dom_sf"/>
</dbReference>
<reference evidence="2" key="2">
    <citation type="submission" date="2025-08" db="UniProtKB">
        <authorList>
            <consortium name="RefSeq"/>
        </authorList>
    </citation>
    <scope>IDENTIFICATION</scope>
    <source>
        <strain evidence="2">14028-0561.14</strain>
        <tissue evidence="2">Whole fly</tissue>
    </source>
</reference>
<dbReference type="InterPro" id="IPR015943">
    <property type="entry name" value="WD40/YVTN_repeat-like_dom_sf"/>
</dbReference>
<dbReference type="InterPro" id="IPR001680">
    <property type="entry name" value="WD40_rpt"/>
</dbReference>
<keyword evidence="1" id="KW-1185">Reference proteome</keyword>
<dbReference type="Proteomes" id="UP001652661">
    <property type="component" value="Chromosome 2L"/>
</dbReference>
<dbReference type="Pfam" id="PF00400">
    <property type="entry name" value="WD40"/>
    <property type="match status" value="1"/>
</dbReference>
<reference evidence="1" key="1">
    <citation type="submission" date="2025-05" db="UniProtKB">
        <authorList>
            <consortium name="RefSeq"/>
        </authorList>
    </citation>
    <scope>NUCLEOTIDE SEQUENCE [LARGE SCALE GENOMIC DNA]</scope>
    <source>
        <strain evidence="1">14028-0561.14</strain>
    </source>
</reference>
<organism evidence="1 2">
    <name type="scientific">Drosophila kikkawai</name>
    <name type="common">Fruit fly</name>
    <dbReference type="NCBI Taxonomy" id="30033"/>
    <lineage>
        <taxon>Eukaryota</taxon>
        <taxon>Metazoa</taxon>
        <taxon>Ecdysozoa</taxon>
        <taxon>Arthropoda</taxon>
        <taxon>Hexapoda</taxon>
        <taxon>Insecta</taxon>
        <taxon>Pterygota</taxon>
        <taxon>Neoptera</taxon>
        <taxon>Endopterygota</taxon>
        <taxon>Diptera</taxon>
        <taxon>Brachycera</taxon>
        <taxon>Muscomorpha</taxon>
        <taxon>Ephydroidea</taxon>
        <taxon>Drosophilidae</taxon>
        <taxon>Drosophila</taxon>
        <taxon>Sophophora</taxon>
    </lineage>
</organism>
<dbReference type="PANTHER" id="PTHR14494">
    <property type="entry name" value="ALADIN/ADRACALIN/AAAS"/>
    <property type="match status" value="1"/>
</dbReference>
<dbReference type="OrthoDB" id="411991at2759"/>
<dbReference type="SMART" id="SM00320">
    <property type="entry name" value="WD40"/>
    <property type="match status" value="3"/>
</dbReference>
<dbReference type="SUPFAM" id="SSF50978">
    <property type="entry name" value="WD40 repeat-like"/>
    <property type="match status" value="1"/>
</dbReference>
<name>A0A6P4I0A7_DROKI</name>
<dbReference type="GO" id="GO:0006913">
    <property type="term" value="P:nucleocytoplasmic transport"/>
    <property type="evidence" value="ECO:0007669"/>
    <property type="project" value="TreeGrafter"/>
</dbReference>
<dbReference type="PANTHER" id="PTHR14494:SF0">
    <property type="entry name" value="ALADIN"/>
    <property type="match status" value="1"/>
</dbReference>
<gene>
    <name evidence="2" type="primary">LOC108074608</name>
</gene>
<dbReference type="GO" id="GO:0005643">
    <property type="term" value="C:nuclear pore"/>
    <property type="evidence" value="ECO:0007669"/>
    <property type="project" value="TreeGrafter"/>
</dbReference>
<proteinExistence type="predicted"/>
<dbReference type="GeneID" id="108074608"/>
<accession>A0A6P4I0A7</accession>
<evidence type="ECO:0000313" key="2">
    <source>
        <dbReference type="RefSeq" id="XP_017022217.2"/>
    </source>
</evidence>
<protein>
    <submittedName>
        <fullName evidence="2">Aladin</fullName>
    </submittedName>
</protein>
<sequence length="453" mass="52188">MDPFDMSAEHPEPRRQQPYLNLSEDSFWVNIWEFIRILGNAIWKRFSLKVSESLKNLCCFFLLEMKRLPVDVDEDCLARISQTRDWKTAAFRYIDCHPSSPSLLMALVTREDTVLLYDESFKKRSCLRDLEQKHITCVAFRPWSQELAVGCSAGIFLWKSNWRSQVHRQIRHMQGTHHMRMLEDEGHTCVTSVQWNEDGTILASAALGSTHIILWEPDYQQKMRLILDPGNQSSFSLLRFSADFKEILCASLNGGASICELDRCTWRVRDKVQIESRIQTAVWTTCSSHLLFVKEGSTRLYSRTRNQEALLLKRPKPSWRIEMVANLQDASCSGEWRHCGKPLAIAMDPLGIYLAVIFKHQSFVLLCLLAPARDGPPRPIPIKFIACDGDDATEDEVHPTCMAWHAVVQSNIFEKIRLLVICWSTKHIQSYAVTSKSFEEAQRPQCKNYVNFG</sequence>